<gene>
    <name evidence="1" type="ORF">SAMN05216323_101844</name>
</gene>
<organism evidence="1 2">
    <name type="scientific">Williamwhitmania taraxaci</name>
    <dbReference type="NCBI Taxonomy" id="1640674"/>
    <lineage>
        <taxon>Bacteria</taxon>
        <taxon>Pseudomonadati</taxon>
        <taxon>Bacteroidota</taxon>
        <taxon>Bacteroidia</taxon>
        <taxon>Bacteroidales</taxon>
        <taxon>Williamwhitmaniaceae</taxon>
        <taxon>Williamwhitmania</taxon>
    </lineage>
</organism>
<reference evidence="1 2" key="1">
    <citation type="submission" date="2016-09" db="EMBL/GenBank/DDBJ databases">
        <authorList>
            <person name="Capua I."/>
            <person name="De Benedictis P."/>
            <person name="Joannis T."/>
            <person name="Lombin L.H."/>
            <person name="Cattoli G."/>
        </authorList>
    </citation>
    <scope>NUCLEOTIDE SEQUENCE [LARGE SCALE GENOMIC DNA]</scope>
    <source>
        <strain evidence="1 2">A7P-90m</strain>
    </source>
</reference>
<protein>
    <submittedName>
        <fullName evidence="1">Uncharacterized protein</fullName>
    </submittedName>
</protein>
<accession>A0A1G6J4Y5</accession>
<evidence type="ECO:0000313" key="2">
    <source>
        <dbReference type="Proteomes" id="UP000199452"/>
    </source>
</evidence>
<name>A0A1G6J4Y5_9BACT</name>
<dbReference type="Proteomes" id="UP000199452">
    <property type="component" value="Unassembled WGS sequence"/>
</dbReference>
<dbReference type="RefSeq" id="WP_092437203.1">
    <property type="nucleotide sequence ID" value="NZ_FMYP01000018.1"/>
</dbReference>
<dbReference type="OrthoDB" id="1115846at2"/>
<evidence type="ECO:0000313" key="1">
    <source>
        <dbReference type="EMBL" id="SDC13717.1"/>
    </source>
</evidence>
<sequence length="224" mass="25534">MATVKNEEVLHVAGFVLDSYKRDIDDFTAFSSNFNEAFTTDFETKVTGLKDMMEPLALTNALTATTKSLYELFTHAADEINRLEGFIAFATKNLVSNPGDFNLHTVRKHINRRHVEGFTLSISVTLDTIAKNEAPLEGGGMPKTFAKEITDLRDKITATNLEQKHKLDERRDLVVKNKTQIEELMDIVSLVNKFGKIIYKRSNPEKRKDYTINNLVYRNKQESK</sequence>
<keyword evidence="2" id="KW-1185">Reference proteome</keyword>
<dbReference type="EMBL" id="FMYP01000018">
    <property type="protein sequence ID" value="SDC13717.1"/>
    <property type="molecule type" value="Genomic_DNA"/>
</dbReference>
<dbReference type="AlphaFoldDB" id="A0A1G6J4Y5"/>
<proteinExistence type="predicted"/>